<accession>A0AAJ0LWZ2</accession>
<dbReference type="InterPro" id="IPR023198">
    <property type="entry name" value="PGP-like_dom2"/>
</dbReference>
<evidence type="ECO:0000313" key="1">
    <source>
        <dbReference type="EMBL" id="KAK3058497.1"/>
    </source>
</evidence>
<dbReference type="InterPro" id="IPR052898">
    <property type="entry name" value="ACAD10-like"/>
</dbReference>
<dbReference type="AlphaFoldDB" id="A0AAJ0LWZ2"/>
<evidence type="ECO:0000313" key="2">
    <source>
        <dbReference type="Proteomes" id="UP001271007"/>
    </source>
</evidence>
<protein>
    <recommendedName>
        <fullName evidence="3">Epoxide hydrolase</fullName>
    </recommendedName>
</protein>
<reference evidence="1" key="1">
    <citation type="submission" date="2023-04" db="EMBL/GenBank/DDBJ databases">
        <title>Black Yeasts Isolated from many extreme environments.</title>
        <authorList>
            <person name="Coleine C."/>
            <person name="Stajich J.E."/>
            <person name="Selbmann L."/>
        </authorList>
    </citation>
    <scope>NUCLEOTIDE SEQUENCE</scope>
    <source>
        <strain evidence="1">CCFEE 5312</strain>
    </source>
</reference>
<dbReference type="InterPro" id="IPR036412">
    <property type="entry name" value="HAD-like_sf"/>
</dbReference>
<gene>
    <name evidence="1" type="ORF">LTR09_000061</name>
</gene>
<dbReference type="SFLD" id="SFLDG01129">
    <property type="entry name" value="C1.5:_HAD__Beta-PGM__Phosphata"/>
    <property type="match status" value="1"/>
</dbReference>
<sequence>MTTIKPQATTQKSLWTKDNKTYRLFGTILKMPAPKASDKRPLVLLFDIGGVCVVSPFQAILDYEHANGIPLGYVNWTISQTNPNGAWQRLERGELLTNKQFLDEWREDMKDEKRWRTYYAKYLSEQRSKQGGVEPGVADYGVPPVPHIDTEFLHLEMMSKARKLDPYMGPALKKLRQYADQSEGKLIIGALSNTSIFPPGHPLYDATTQDGKASKLLDGIFDVFVSSAHVGMRKPDEAIYKYAIRRPTDNVRAEDIVFIDDIGTNLKTAKGLGMGTIKVNLGKVDLAVKELEEVTGLDLGGGKAKL</sequence>
<organism evidence="1 2">
    <name type="scientific">Extremus antarcticus</name>
    <dbReference type="NCBI Taxonomy" id="702011"/>
    <lineage>
        <taxon>Eukaryota</taxon>
        <taxon>Fungi</taxon>
        <taxon>Dikarya</taxon>
        <taxon>Ascomycota</taxon>
        <taxon>Pezizomycotina</taxon>
        <taxon>Dothideomycetes</taxon>
        <taxon>Dothideomycetidae</taxon>
        <taxon>Mycosphaerellales</taxon>
        <taxon>Extremaceae</taxon>
        <taxon>Extremus</taxon>
    </lineage>
</organism>
<name>A0AAJ0LWZ2_9PEZI</name>
<keyword evidence="2" id="KW-1185">Reference proteome</keyword>
<dbReference type="SFLD" id="SFLDS00003">
    <property type="entry name" value="Haloacid_Dehalogenase"/>
    <property type="match status" value="1"/>
</dbReference>
<dbReference type="Gene3D" id="1.10.150.240">
    <property type="entry name" value="Putative phosphatase, domain 2"/>
    <property type="match status" value="1"/>
</dbReference>
<dbReference type="PANTHER" id="PTHR47829:SF1">
    <property type="entry name" value="HAD FAMILY PHOSPHATASE"/>
    <property type="match status" value="1"/>
</dbReference>
<dbReference type="PANTHER" id="PTHR47829">
    <property type="entry name" value="HYDROLASE, PUTATIVE (AFU_ORTHOLOGUE AFUA_1G12880)-RELATED"/>
    <property type="match status" value="1"/>
</dbReference>
<dbReference type="InterPro" id="IPR023214">
    <property type="entry name" value="HAD_sf"/>
</dbReference>
<dbReference type="GO" id="GO:0016791">
    <property type="term" value="F:phosphatase activity"/>
    <property type="evidence" value="ECO:0007669"/>
    <property type="project" value="UniProtKB-ARBA"/>
</dbReference>
<dbReference type="SUPFAM" id="SSF56784">
    <property type="entry name" value="HAD-like"/>
    <property type="match status" value="1"/>
</dbReference>
<evidence type="ECO:0008006" key="3">
    <source>
        <dbReference type="Google" id="ProtNLM"/>
    </source>
</evidence>
<dbReference type="Proteomes" id="UP001271007">
    <property type="component" value="Unassembled WGS sequence"/>
</dbReference>
<dbReference type="NCBIfam" id="TIGR01509">
    <property type="entry name" value="HAD-SF-IA-v3"/>
    <property type="match status" value="1"/>
</dbReference>
<proteinExistence type="predicted"/>
<dbReference type="EMBL" id="JAWDJX010000001">
    <property type="protein sequence ID" value="KAK3058497.1"/>
    <property type="molecule type" value="Genomic_DNA"/>
</dbReference>
<dbReference type="InterPro" id="IPR006439">
    <property type="entry name" value="HAD-SF_hydro_IA"/>
</dbReference>
<comment type="caution">
    <text evidence="1">The sequence shown here is derived from an EMBL/GenBank/DDBJ whole genome shotgun (WGS) entry which is preliminary data.</text>
</comment>
<dbReference type="Gene3D" id="3.40.50.1000">
    <property type="entry name" value="HAD superfamily/HAD-like"/>
    <property type="match status" value="1"/>
</dbReference>